<dbReference type="AlphaFoldDB" id="A0A8I0HNQ7"/>
<dbReference type="RefSeq" id="WP_191733301.1">
    <property type="nucleotide sequence ID" value="NZ_JACSPR010000004.1"/>
</dbReference>
<reference evidence="2 3" key="1">
    <citation type="submission" date="2020-08" db="EMBL/GenBank/DDBJ databases">
        <title>A Genomic Blueprint of the Chicken Gut Microbiome.</title>
        <authorList>
            <person name="Gilroy R."/>
            <person name="Ravi A."/>
            <person name="Getino M."/>
            <person name="Pursley I."/>
            <person name="Horton D.L."/>
            <person name="Alikhan N.-F."/>
            <person name="Baker D."/>
            <person name="Gharbi K."/>
            <person name="Hall N."/>
            <person name="Watson M."/>
            <person name="Adriaenssens E.M."/>
            <person name="Foster-Nyarko E."/>
            <person name="Jarju S."/>
            <person name="Secka A."/>
            <person name="Antonio M."/>
            <person name="Oren A."/>
            <person name="Chaudhuri R."/>
            <person name="La Ragione R.M."/>
            <person name="Hildebrand F."/>
            <person name="Pallen M.J."/>
        </authorList>
    </citation>
    <scope>NUCLEOTIDE SEQUENCE [LARGE SCALE GENOMIC DNA]</scope>
    <source>
        <strain evidence="2 3">Sa1YVA5</strain>
    </source>
</reference>
<dbReference type="Proteomes" id="UP000650224">
    <property type="component" value="Unassembled WGS sequence"/>
</dbReference>
<protein>
    <submittedName>
        <fullName evidence="2">Uncharacterized protein</fullName>
    </submittedName>
</protein>
<evidence type="ECO:0000256" key="1">
    <source>
        <dbReference type="SAM" id="MobiDB-lite"/>
    </source>
</evidence>
<name>A0A8I0HNQ7_9CORY</name>
<sequence length="587" mass="65334">MTPVELLDLLKSAQSVPTRMVLDRTVKKPPEYRGWAIGGHAFFFSDPAGLTITRNGRELHVHRDGVDLLRRAAGRVWQFDGPVPVEYRDDDIGVPGLLGGFLGFVDSLSELSGFDAAQVREGSIAGRDVLIVPLDEVILSLDAEHGVILGVENDMESVFATSVDFLNFWDSPVWGGPVTEPEREPEPAGIPPITLPPAPTRERDLRVLCTQEAMEGEIPDWKPGDTVRLELSFTIGSPPLEGLQSTRRGRLIPEKLLHRGRTYTFLAHGWAARVFTRTPLPEDVKLSGYFIHCTYTGFETNTYVVITAVYRHGSDTIIDATLDGAVLPPIQPVTDGSCISDGEILWITSSELPLVRGFSLSDGKLLHELTIPTWDHIYLEKPDKVTAGEKHWQLPGLEKVEAPERKEPPPGWEQPQKHTENLYSLWAELGPDLQGGTCQALMTLDPFQLVSLDLDGFTISNAYRFGDRIYAETMHHVIVLSLALEVEQIYTNHGFFTPHPDAPQMGTPAGELICFEDAEIFSFHDPLTTNQLVDFVIPDGFIPHVVVGEPDRIVISLENKTSRLHKTAWVWESDSGWRECRLVRPLS</sequence>
<evidence type="ECO:0000313" key="2">
    <source>
        <dbReference type="EMBL" id="MBD8030074.1"/>
    </source>
</evidence>
<organism evidence="2 3">
    <name type="scientific">Corynebacterium gallinarum</name>
    <dbReference type="NCBI Taxonomy" id="2762214"/>
    <lineage>
        <taxon>Bacteria</taxon>
        <taxon>Bacillati</taxon>
        <taxon>Actinomycetota</taxon>
        <taxon>Actinomycetes</taxon>
        <taxon>Mycobacteriales</taxon>
        <taxon>Corynebacteriaceae</taxon>
        <taxon>Corynebacterium</taxon>
    </lineage>
</organism>
<keyword evidence="3" id="KW-1185">Reference proteome</keyword>
<accession>A0A8I0HNQ7</accession>
<evidence type="ECO:0000313" key="3">
    <source>
        <dbReference type="Proteomes" id="UP000650224"/>
    </source>
</evidence>
<feature type="region of interest" description="Disordered" evidence="1">
    <location>
        <begin position="177"/>
        <end position="196"/>
    </location>
</feature>
<dbReference type="EMBL" id="JACSPR010000004">
    <property type="protein sequence ID" value="MBD8030074.1"/>
    <property type="molecule type" value="Genomic_DNA"/>
</dbReference>
<proteinExistence type="predicted"/>
<gene>
    <name evidence="2" type="ORF">H9627_07035</name>
</gene>
<comment type="caution">
    <text evidence="2">The sequence shown here is derived from an EMBL/GenBank/DDBJ whole genome shotgun (WGS) entry which is preliminary data.</text>
</comment>